<sequence>MTSTNAKNITSAELSATSLRMLELRDAVLNEWQARMRATISKAAGLSQPILVNTMPVVYANLAEAITPDYARNSNGVLETTVAAEHGNERARLTNYDLSTVISEYQVLRLAIFDVLAENGLHLTETDMRIINMTLDATIKESATAFSLVQSAFRERFVATLAHDLRSPLNAVQMFAERIGRTSDPKVIGELSDKIKQNVGRMDRMIRELLDIVVFEQGERLKLHLTNFNIMQVVRQVCDESFDIYGSRFEVVGEDVTGWWGRDALQRALENLIGNALKYGSKDTPITIKIDHYHGRILISVHNEGNPIPPDQLESVFQVFERAKIANDENEQGWGLGLPFVRSVAESHGGSIVTDSSPDAGTTFIIDIPIDARPFLDAPTLQQIQ</sequence>
<evidence type="ECO:0000313" key="9">
    <source>
        <dbReference type="Proteomes" id="UP001596379"/>
    </source>
</evidence>
<dbReference type="SUPFAM" id="SSF47384">
    <property type="entry name" value="Homodimeric domain of signal transducing histidine kinase"/>
    <property type="match status" value="1"/>
</dbReference>
<evidence type="ECO:0000259" key="7">
    <source>
        <dbReference type="PROSITE" id="PS50109"/>
    </source>
</evidence>
<evidence type="ECO:0000256" key="1">
    <source>
        <dbReference type="ARBA" id="ARBA00000085"/>
    </source>
</evidence>
<dbReference type="SMART" id="SM00387">
    <property type="entry name" value="HATPase_c"/>
    <property type="match status" value="1"/>
</dbReference>
<dbReference type="RefSeq" id="WP_382233415.1">
    <property type="nucleotide sequence ID" value="NZ_JBHTCC010000001.1"/>
</dbReference>
<evidence type="ECO:0000313" key="8">
    <source>
        <dbReference type="EMBL" id="MFC7298303.1"/>
    </source>
</evidence>
<dbReference type="EMBL" id="JBHTCC010000001">
    <property type="protein sequence ID" value="MFC7298303.1"/>
    <property type="molecule type" value="Genomic_DNA"/>
</dbReference>
<dbReference type="CDD" id="cd00075">
    <property type="entry name" value="HATPase"/>
    <property type="match status" value="1"/>
</dbReference>
<comment type="catalytic activity">
    <reaction evidence="1">
        <text>ATP + protein L-histidine = ADP + protein N-phospho-L-histidine.</text>
        <dbReference type="EC" id="2.7.13.3"/>
    </reaction>
</comment>
<dbReference type="InterPro" id="IPR050736">
    <property type="entry name" value="Sensor_HK_Regulatory"/>
</dbReference>
<dbReference type="Pfam" id="PF00512">
    <property type="entry name" value="HisKA"/>
    <property type="match status" value="1"/>
</dbReference>
<accession>A0ABW2J5C5</accession>
<dbReference type="PANTHER" id="PTHR43711">
    <property type="entry name" value="TWO-COMPONENT HISTIDINE KINASE"/>
    <property type="match status" value="1"/>
</dbReference>
<dbReference type="InterPro" id="IPR004358">
    <property type="entry name" value="Sig_transdc_His_kin-like_C"/>
</dbReference>
<keyword evidence="9" id="KW-1185">Reference proteome</keyword>
<gene>
    <name evidence="8" type="ORF">ACFQO0_07625</name>
</gene>
<dbReference type="Gene3D" id="1.10.287.130">
    <property type="match status" value="1"/>
</dbReference>
<dbReference type="EC" id="2.7.13.3" evidence="2"/>
<dbReference type="InterPro" id="IPR036097">
    <property type="entry name" value="HisK_dim/P_sf"/>
</dbReference>
<dbReference type="PROSITE" id="PS50109">
    <property type="entry name" value="HIS_KIN"/>
    <property type="match status" value="1"/>
</dbReference>
<organism evidence="8 9">
    <name type="scientific">Herminiimonas aquatilis</name>
    <dbReference type="NCBI Taxonomy" id="345342"/>
    <lineage>
        <taxon>Bacteria</taxon>
        <taxon>Pseudomonadati</taxon>
        <taxon>Pseudomonadota</taxon>
        <taxon>Betaproteobacteria</taxon>
        <taxon>Burkholderiales</taxon>
        <taxon>Oxalobacteraceae</taxon>
        <taxon>Herminiimonas</taxon>
    </lineage>
</organism>
<dbReference type="PRINTS" id="PR00344">
    <property type="entry name" value="BCTRLSENSOR"/>
</dbReference>
<reference evidence="9" key="1">
    <citation type="journal article" date="2019" name="Int. J. Syst. Evol. Microbiol.">
        <title>The Global Catalogue of Microorganisms (GCM) 10K type strain sequencing project: providing services to taxonomists for standard genome sequencing and annotation.</title>
        <authorList>
            <consortium name="The Broad Institute Genomics Platform"/>
            <consortium name="The Broad Institute Genome Sequencing Center for Infectious Disease"/>
            <person name="Wu L."/>
            <person name="Ma J."/>
        </authorList>
    </citation>
    <scope>NUCLEOTIDE SEQUENCE [LARGE SCALE GENOMIC DNA]</scope>
    <source>
        <strain evidence="9">CCUG 36956</strain>
    </source>
</reference>
<protein>
    <recommendedName>
        <fullName evidence="2">histidine kinase</fullName>
        <ecNumber evidence="2">2.7.13.3</ecNumber>
    </recommendedName>
</protein>
<evidence type="ECO:0000256" key="2">
    <source>
        <dbReference type="ARBA" id="ARBA00012438"/>
    </source>
</evidence>
<dbReference type="SMART" id="SM00388">
    <property type="entry name" value="HisKA"/>
    <property type="match status" value="1"/>
</dbReference>
<evidence type="ECO:0000256" key="4">
    <source>
        <dbReference type="ARBA" id="ARBA00022679"/>
    </source>
</evidence>
<dbReference type="Proteomes" id="UP001596379">
    <property type="component" value="Unassembled WGS sequence"/>
</dbReference>
<evidence type="ECO:0000256" key="3">
    <source>
        <dbReference type="ARBA" id="ARBA00022553"/>
    </source>
</evidence>
<keyword evidence="4" id="KW-0808">Transferase</keyword>
<feature type="domain" description="Histidine kinase" evidence="7">
    <location>
        <begin position="160"/>
        <end position="372"/>
    </location>
</feature>
<dbReference type="InterPro" id="IPR005467">
    <property type="entry name" value="His_kinase_dom"/>
</dbReference>
<dbReference type="Pfam" id="PF02518">
    <property type="entry name" value="HATPase_c"/>
    <property type="match status" value="1"/>
</dbReference>
<keyword evidence="3" id="KW-0597">Phosphoprotein</keyword>
<keyword evidence="5 8" id="KW-0418">Kinase</keyword>
<evidence type="ECO:0000256" key="5">
    <source>
        <dbReference type="ARBA" id="ARBA00022777"/>
    </source>
</evidence>
<dbReference type="InterPro" id="IPR003661">
    <property type="entry name" value="HisK_dim/P_dom"/>
</dbReference>
<dbReference type="InterPro" id="IPR036890">
    <property type="entry name" value="HATPase_C_sf"/>
</dbReference>
<proteinExistence type="predicted"/>
<dbReference type="SUPFAM" id="SSF55874">
    <property type="entry name" value="ATPase domain of HSP90 chaperone/DNA topoisomerase II/histidine kinase"/>
    <property type="match status" value="1"/>
</dbReference>
<dbReference type="Gene3D" id="3.30.565.10">
    <property type="entry name" value="Histidine kinase-like ATPase, C-terminal domain"/>
    <property type="match status" value="1"/>
</dbReference>
<dbReference type="InterPro" id="IPR003594">
    <property type="entry name" value="HATPase_dom"/>
</dbReference>
<keyword evidence="6" id="KW-0902">Two-component regulatory system</keyword>
<comment type="caution">
    <text evidence="8">The sequence shown here is derived from an EMBL/GenBank/DDBJ whole genome shotgun (WGS) entry which is preliminary data.</text>
</comment>
<dbReference type="GO" id="GO:0016301">
    <property type="term" value="F:kinase activity"/>
    <property type="evidence" value="ECO:0007669"/>
    <property type="project" value="UniProtKB-KW"/>
</dbReference>
<name>A0ABW2J5C5_9BURK</name>
<dbReference type="PANTHER" id="PTHR43711:SF28">
    <property type="entry name" value="SENSOR HISTIDINE KINASE YXDK"/>
    <property type="match status" value="1"/>
</dbReference>
<dbReference type="CDD" id="cd00082">
    <property type="entry name" value="HisKA"/>
    <property type="match status" value="1"/>
</dbReference>
<evidence type="ECO:0000256" key="6">
    <source>
        <dbReference type="ARBA" id="ARBA00023012"/>
    </source>
</evidence>